<dbReference type="AlphaFoldDB" id="A0A2M7IPF5"/>
<name>A0A2M7IPF5_9BACT</name>
<comment type="caution">
    <text evidence="1">The sequence shown here is derived from an EMBL/GenBank/DDBJ whole genome shotgun (WGS) entry which is preliminary data.</text>
</comment>
<evidence type="ECO:0000313" key="2">
    <source>
        <dbReference type="Proteomes" id="UP000230837"/>
    </source>
</evidence>
<evidence type="ECO:0000313" key="1">
    <source>
        <dbReference type="EMBL" id="PIW97160.1"/>
    </source>
</evidence>
<dbReference type="Gene3D" id="1.10.10.60">
    <property type="entry name" value="Homeodomain-like"/>
    <property type="match status" value="1"/>
</dbReference>
<dbReference type="EMBL" id="PFHR01000066">
    <property type="protein sequence ID" value="PIW97160.1"/>
    <property type="molecule type" value="Genomic_DNA"/>
</dbReference>
<proteinExistence type="predicted"/>
<protein>
    <submittedName>
        <fullName evidence="1">Uncharacterized protein</fullName>
    </submittedName>
</protein>
<organism evidence="1 2">
    <name type="scientific">Candidatus Kaiserbacteria bacterium CG_4_8_14_3_um_filter_38_9</name>
    <dbReference type="NCBI Taxonomy" id="1974599"/>
    <lineage>
        <taxon>Bacteria</taxon>
        <taxon>Candidatus Kaiseribacteriota</taxon>
    </lineage>
</organism>
<reference evidence="2" key="1">
    <citation type="submission" date="2017-09" db="EMBL/GenBank/DDBJ databases">
        <title>Depth-based differentiation of microbial function through sediment-hosted aquifers and enrichment of novel symbionts in the deep terrestrial subsurface.</title>
        <authorList>
            <person name="Probst A.J."/>
            <person name="Ladd B."/>
            <person name="Jarett J.K."/>
            <person name="Geller-Mcgrath D.E."/>
            <person name="Sieber C.M.K."/>
            <person name="Emerson J.B."/>
            <person name="Anantharaman K."/>
            <person name="Thomas B.C."/>
            <person name="Malmstrom R."/>
            <person name="Stieglmeier M."/>
            <person name="Klingl A."/>
            <person name="Woyke T."/>
            <person name="Ryan C.M."/>
            <person name="Banfield J.F."/>
        </authorList>
    </citation>
    <scope>NUCLEOTIDE SEQUENCE [LARGE SCALE GENOMIC DNA]</scope>
</reference>
<sequence>MRTDKELAFTLRKQGRSYKEIHNELGMSVSTLSNWFKNVDFSEEIKRSVTAQAQKRSTAHLQSLNRARGDLLNAHYEQAEKEAAEELKLHINNPLFVSAIAAYWGEGDKGTGGQVRLANTDPRMIKLFSEFLTKFCNIPTERLRGALYIYENLDEEVCKQFWTKETDLKHFHKTMVLPSRHKTKRLPYGTCTILVSNTYLKRKILFWIDRLPEIVLNIVP</sequence>
<dbReference type="Proteomes" id="UP000230837">
    <property type="component" value="Unassembled WGS sequence"/>
</dbReference>
<accession>A0A2M7IPF5</accession>
<gene>
    <name evidence="1" type="ORF">COZ82_01110</name>
</gene>